<accession>A0ABQ2Q890</accession>
<protein>
    <recommendedName>
        <fullName evidence="4">Transposase</fullName>
    </recommendedName>
</protein>
<keyword evidence="3" id="KW-1185">Reference proteome</keyword>
<evidence type="ECO:0000256" key="1">
    <source>
        <dbReference type="SAM" id="Phobius"/>
    </source>
</evidence>
<keyword evidence="1" id="KW-0472">Membrane</keyword>
<dbReference type="Proteomes" id="UP000654367">
    <property type="component" value="Unassembled WGS sequence"/>
</dbReference>
<name>A0ABQ2Q890_9GAMM</name>
<evidence type="ECO:0000313" key="2">
    <source>
        <dbReference type="EMBL" id="GGP61722.1"/>
    </source>
</evidence>
<evidence type="ECO:0008006" key="4">
    <source>
        <dbReference type="Google" id="ProtNLM"/>
    </source>
</evidence>
<proteinExistence type="predicted"/>
<keyword evidence="1" id="KW-0812">Transmembrane</keyword>
<gene>
    <name evidence="2" type="ORF">GCM10009409_29300</name>
</gene>
<feature type="transmembrane region" description="Helical" evidence="1">
    <location>
        <begin position="20"/>
        <end position="42"/>
    </location>
</feature>
<evidence type="ECO:0000313" key="3">
    <source>
        <dbReference type="Proteomes" id="UP000654367"/>
    </source>
</evidence>
<reference evidence="3" key="1">
    <citation type="journal article" date="2019" name="Int. J. Syst. Evol. Microbiol.">
        <title>The Global Catalogue of Microorganisms (GCM) 10K type strain sequencing project: providing services to taxonomists for standard genome sequencing and annotation.</title>
        <authorList>
            <consortium name="The Broad Institute Genomics Platform"/>
            <consortium name="The Broad Institute Genome Sequencing Center for Infectious Disease"/>
            <person name="Wu L."/>
            <person name="Ma J."/>
        </authorList>
    </citation>
    <scope>NUCLEOTIDE SEQUENCE [LARGE SCALE GENOMIC DNA]</scope>
    <source>
        <strain evidence="3">JCM 32304</strain>
    </source>
</reference>
<sequence length="66" mass="7411">MPNSVTIPRTKNPIEKPLNRYFIAIGMVFCDVRLCLITISGLRRLGTSELTRGDNNKPAMLLLACY</sequence>
<dbReference type="EMBL" id="BMQV01000035">
    <property type="protein sequence ID" value="GGP61722.1"/>
    <property type="molecule type" value="Genomic_DNA"/>
</dbReference>
<keyword evidence="1" id="KW-1133">Transmembrane helix</keyword>
<comment type="caution">
    <text evidence="2">The sequence shown here is derived from an EMBL/GenBank/DDBJ whole genome shotgun (WGS) entry which is preliminary data.</text>
</comment>
<organism evidence="2 3">
    <name type="scientific">Shewanella saliphila</name>
    <dbReference type="NCBI Taxonomy" id="2282698"/>
    <lineage>
        <taxon>Bacteria</taxon>
        <taxon>Pseudomonadati</taxon>
        <taxon>Pseudomonadota</taxon>
        <taxon>Gammaproteobacteria</taxon>
        <taxon>Alteromonadales</taxon>
        <taxon>Shewanellaceae</taxon>
        <taxon>Shewanella</taxon>
    </lineage>
</organism>